<protein>
    <submittedName>
        <fullName evidence="1">Uncharacterized protein</fullName>
    </submittedName>
</protein>
<organism evidence="1 2">
    <name type="scientific">Rangifer tarandus platyrhynchus</name>
    <name type="common">Svalbard reindeer</name>
    <dbReference type="NCBI Taxonomy" id="3082113"/>
    <lineage>
        <taxon>Eukaryota</taxon>
        <taxon>Metazoa</taxon>
        <taxon>Chordata</taxon>
        <taxon>Craniata</taxon>
        <taxon>Vertebrata</taxon>
        <taxon>Euteleostomi</taxon>
        <taxon>Mammalia</taxon>
        <taxon>Eutheria</taxon>
        <taxon>Laurasiatheria</taxon>
        <taxon>Artiodactyla</taxon>
        <taxon>Ruminantia</taxon>
        <taxon>Pecora</taxon>
        <taxon>Cervidae</taxon>
        <taxon>Odocoileinae</taxon>
        <taxon>Rangifer</taxon>
    </lineage>
</organism>
<name>A0AC59ZKJ3_RANTA</name>
<evidence type="ECO:0000313" key="2">
    <source>
        <dbReference type="Proteomes" id="UP001162501"/>
    </source>
</evidence>
<dbReference type="Proteomes" id="UP001162501">
    <property type="component" value="Chromosome 3"/>
</dbReference>
<reference evidence="1" key="2">
    <citation type="submission" date="2025-03" db="EMBL/GenBank/DDBJ databases">
        <authorList>
            <consortium name="ELIXIR-Norway"/>
            <consortium name="Elixir Norway"/>
        </authorList>
    </citation>
    <scope>NUCLEOTIDE SEQUENCE</scope>
</reference>
<proteinExistence type="predicted"/>
<dbReference type="EMBL" id="OX596087">
    <property type="protein sequence ID" value="CAN0448096.1"/>
    <property type="molecule type" value="Genomic_DNA"/>
</dbReference>
<gene>
    <name evidence="1" type="ORF">MRATA1EN22A_LOCUS19486</name>
</gene>
<evidence type="ECO:0000313" key="1">
    <source>
        <dbReference type="EMBL" id="CAN0448096.1"/>
    </source>
</evidence>
<accession>A0AC59ZKJ3</accession>
<reference evidence="1" key="1">
    <citation type="submission" date="2023-05" db="EMBL/GenBank/DDBJ databases">
        <authorList>
            <consortium name="ELIXIR-Norway"/>
        </authorList>
    </citation>
    <scope>NUCLEOTIDE SEQUENCE</scope>
</reference>
<sequence>MDESAHRDTHRQVHCTPTYMLRLIRNHRHSDTPIQRINEGAGTEADRLKVTPLQHKRHGREQTRSTQKREDTDIQTKRSKQRAYKRPLGGKQGATEKDFSIRVFQTRYPCPLDIHPIFPNTQDSWHIPFQTLGKTTGGDFNNSQFPQHACSPVLLVPS</sequence>